<protein>
    <submittedName>
        <fullName evidence="1">10937_t:CDS:1</fullName>
    </submittedName>
</protein>
<comment type="caution">
    <text evidence="1">The sequence shown here is derived from an EMBL/GenBank/DDBJ whole genome shotgun (WGS) entry which is preliminary data.</text>
</comment>
<feature type="non-terminal residue" evidence="1">
    <location>
        <position position="174"/>
    </location>
</feature>
<dbReference type="EMBL" id="CAJVPP010005123">
    <property type="protein sequence ID" value="CAG8660282.1"/>
    <property type="molecule type" value="Genomic_DNA"/>
</dbReference>
<evidence type="ECO:0000313" key="2">
    <source>
        <dbReference type="Proteomes" id="UP000789375"/>
    </source>
</evidence>
<gene>
    <name evidence="1" type="ORF">FMOSSE_LOCUS11905</name>
</gene>
<reference evidence="1" key="1">
    <citation type="submission" date="2021-06" db="EMBL/GenBank/DDBJ databases">
        <authorList>
            <person name="Kallberg Y."/>
            <person name="Tangrot J."/>
            <person name="Rosling A."/>
        </authorList>
    </citation>
    <scope>NUCLEOTIDE SEQUENCE</scope>
    <source>
        <strain evidence="1">87-6 pot B 2015</strain>
    </source>
</reference>
<sequence>MLLPNLLQIHASIRNQQKPKQKQVYSTQQNFEQKLEEPISANQKVFAEITKVLEVDGARKVPTKFSINNLLEYEKSKEFRSLNAKSKSAVKFRINVMLRDELSKNNKLSQPISIYAARGIIPELPKGIKCWPTGPRLTGLIKLDHWTYNSSNWTYSPSPVKIIGLIKVANTGHD</sequence>
<dbReference type="AlphaFoldDB" id="A0A9N9H5K2"/>
<organism evidence="1 2">
    <name type="scientific">Funneliformis mosseae</name>
    <name type="common">Endomycorrhizal fungus</name>
    <name type="synonym">Glomus mosseae</name>
    <dbReference type="NCBI Taxonomy" id="27381"/>
    <lineage>
        <taxon>Eukaryota</taxon>
        <taxon>Fungi</taxon>
        <taxon>Fungi incertae sedis</taxon>
        <taxon>Mucoromycota</taxon>
        <taxon>Glomeromycotina</taxon>
        <taxon>Glomeromycetes</taxon>
        <taxon>Glomerales</taxon>
        <taxon>Glomeraceae</taxon>
        <taxon>Funneliformis</taxon>
    </lineage>
</organism>
<dbReference type="Proteomes" id="UP000789375">
    <property type="component" value="Unassembled WGS sequence"/>
</dbReference>
<proteinExistence type="predicted"/>
<keyword evidence="2" id="KW-1185">Reference proteome</keyword>
<accession>A0A9N9H5K2</accession>
<name>A0A9N9H5K2_FUNMO</name>
<evidence type="ECO:0000313" key="1">
    <source>
        <dbReference type="EMBL" id="CAG8660282.1"/>
    </source>
</evidence>